<dbReference type="InterPro" id="IPR043128">
    <property type="entry name" value="Rev_trsase/Diguanyl_cyclase"/>
</dbReference>
<dbReference type="Pfam" id="PF05226">
    <property type="entry name" value="CHASE2"/>
    <property type="match status" value="1"/>
</dbReference>
<gene>
    <name evidence="2" type="ORF">ABUH87_17690</name>
</gene>
<dbReference type="InterPro" id="IPR007890">
    <property type="entry name" value="CHASE2"/>
</dbReference>
<dbReference type="EMBL" id="JBFNXR010000054">
    <property type="protein sequence ID" value="MEW9856959.1"/>
    <property type="molecule type" value="Genomic_DNA"/>
</dbReference>
<dbReference type="Pfam" id="PF00563">
    <property type="entry name" value="EAL"/>
    <property type="match status" value="1"/>
</dbReference>
<dbReference type="Proteomes" id="UP001556118">
    <property type="component" value="Unassembled WGS sequence"/>
</dbReference>
<dbReference type="InterPro" id="IPR050706">
    <property type="entry name" value="Cyclic-di-GMP_PDE-like"/>
</dbReference>
<reference evidence="2 3" key="1">
    <citation type="submission" date="2024-06" db="EMBL/GenBank/DDBJ databases">
        <title>Novosphingobium rhizovicinus M1R2S20.</title>
        <authorList>
            <person name="Sun J.-Q."/>
        </authorList>
    </citation>
    <scope>NUCLEOTIDE SEQUENCE [LARGE SCALE GENOMIC DNA]</scope>
    <source>
        <strain evidence="2 3">M1R2S20</strain>
    </source>
</reference>
<dbReference type="PROSITE" id="PS50883">
    <property type="entry name" value="EAL"/>
    <property type="match status" value="1"/>
</dbReference>
<dbReference type="InterPro" id="IPR001633">
    <property type="entry name" value="EAL_dom"/>
</dbReference>
<dbReference type="SMART" id="SM01080">
    <property type="entry name" value="CHASE2"/>
    <property type="match status" value="1"/>
</dbReference>
<protein>
    <submittedName>
        <fullName evidence="2">Bifunctional diguanylate cyclase/phosphodiesterase</fullName>
    </submittedName>
</protein>
<evidence type="ECO:0000313" key="2">
    <source>
        <dbReference type="EMBL" id="MEW9856959.1"/>
    </source>
</evidence>
<evidence type="ECO:0000313" key="3">
    <source>
        <dbReference type="Proteomes" id="UP001556118"/>
    </source>
</evidence>
<feature type="domain" description="EAL" evidence="1">
    <location>
        <begin position="516"/>
        <end position="769"/>
    </location>
</feature>
<dbReference type="InterPro" id="IPR035919">
    <property type="entry name" value="EAL_sf"/>
</dbReference>
<dbReference type="SUPFAM" id="SSF55073">
    <property type="entry name" value="Nucleotide cyclase"/>
    <property type="match status" value="1"/>
</dbReference>
<sequence>MQIGMKSMTERLVRRWRGSTLLVACLLGVLAGITGAGISLEHTLADLRYTLRSQSSSGELHLVEIDARSIEAIDHWPWPRAHYARLVDELHRAGASSIAFDVDFSTPSIPREDMLFAQALARANGGVILPTFRQPSGTGQTSYIDSMPIDMLRAHSQAATVSIRPEAGGAVRKAPLGQITEGMPRPSLAALIAGRQGAADAAFPIDFAIDPASIPRHSFIDIASGRFDPTELKGKHVLVGATAIELGDRYAVPRFGVIPGAVIQALATLTLIEGVPIEAGWLLPLTLTLIVSWLMLRERRVERFGMAAAVAPPALFALSLCASEWGYEFSLVPSYIALSTVVAAASALCVRRWLAEKRTHDEQTGLPNRHALLATLHGQESYGVVTARIAEYDKALAALGQRGVSELINRVRDRISVLGSGVTVYRIGDRVLAWQATVEARDVPIRCEQLRALMLNPVEARGRKVDVSIAIGYAQGSLGSEAETIDNAFLAADLALSRGQPFHIHEDTDSAIVEDELSLLSDLDNALLAGDVSVVYQPKLDLSSGVITSAEALVRWNHSTRGPLRPDYFIPIVEKSDRICSLTIYVLRRAIADLKLWNTGCPALRVAVNISATLLESPAFMDELQIVLQDTGVEPQNLIFEVTESATMTGHDRAAEALLALKEIGIAISVDDYGTGQSTLTYLKKLTLDELKIDRSFVEHAHQNRSDAVLVRSTIDMAHELGLKVVAEGVETAECLDFLRSVGCDMAQGYLISRPVPPSRFGELLAEYRLAA</sequence>
<dbReference type="SUPFAM" id="SSF141868">
    <property type="entry name" value="EAL domain-like"/>
    <property type="match status" value="1"/>
</dbReference>
<accession>A0ABV3RIA5</accession>
<dbReference type="Gene3D" id="3.30.70.270">
    <property type="match status" value="1"/>
</dbReference>
<organism evidence="2 3">
    <name type="scientific">Novosphingobium rhizovicinum</name>
    <dbReference type="NCBI Taxonomy" id="3228928"/>
    <lineage>
        <taxon>Bacteria</taxon>
        <taxon>Pseudomonadati</taxon>
        <taxon>Pseudomonadota</taxon>
        <taxon>Alphaproteobacteria</taxon>
        <taxon>Sphingomonadales</taxon>
        <taxon>Sphingomonadaceae</taxon>
        <taxon>Novosphingobium</taxon>
    </lineage>
</organism>
<dbReference type="Gene3D" id="3.20.20.450">
    <property type="entry name" value="EAL domain"/>
    <property type="match status" value="1"/>
</dbReference>
<evidence type="ECO:0000259" key="1">
    <source>
        <dbReference type="PROSITE" id="PS50883"/>
    </source>
</evidence>
<dbReference type="RefSeq" id="WP_367775430.1">
    <property type="nucleotide sequence ID" value="NZ_JBFNXR010000054.1"/>
</dbReference>
<keyword evidence="3" id="KW-1185">Reference proteome</keyword>
<dbReference type="PANTHER" id="PTHR33121">
    <property type="entry name" value="CYCLIC DI-GMP PHOSPHODIESTERASE PDEF"/>
    <property type="match status" value="1"/>
</dbReference>
<proteinExistence type="predicted"/>
<comment type="caution">
    <text evidence="2">The sequence shown here is derived from an EMBL/GenBank/DDBJ whole genome shotgun (WGS) entry which is preliminary data.</text>
</comment>
<dbReference type="SMART" id="SM00052">
    <property type="entry name" value="EAL"/>
    <property type="match status" value="1"/>
</dbReference>
<dbReference type="PANTHER" id="PTHR33121:SF79">
    <property type="entry name" value="CYCLIC DI-GMP PHOSPHODIESTERASE PDED-RELATED"/>
    <property type="match status" value="1"/>
</dbReference>
<dbReference type="CDD" id="cd01948">
    <property type="entry name" value="EAL"/>
    <property type="match status" value="1"/>
</dbReference>
<dbReference type="InterPro" id="IPR029787">
    <property type="entry name" value="Nucleotide_cyclase"/>
</dbReference>
<name>A0ABV3RIA5_9SPHN</name>